<keyword evidence="1" id="KW-0378">Hydrolase</keyword>
<dbReference type="InterPro" id="IPR043502">
    <property type="entry name" value="DNA/RNA_pol_sf"/>
</dbReference>
<feature type="domain" description="Retrovirus-related Pol polyprotein from transposon TNT 1-94-like beta-barrel" evidence="2">
    <location>
        <begin position="15"/>
        <end position="89"/>
    </location>
</feature>
<dbReference type="PANTHER" id="PTHR11439">
    <property type="entry name" value="GAG-POL-RELATED RETROTRANSPOSON"/>
    <property type="match status" value="1"/>
</dbReference>
<dbReference type="KEGG" id="nta:107816475"/>
<protein>
    <recommendedName>
        <fullName evidence="2">Retrovirus-related Pol polyprotein from transposon TNT 1-94-like beta-barrel domain-containing protein</fullName>
    </recommendedName>
</protein>
<reference evidence="3" key="1">
    <citation type="submission" date="2025-08" db="UniProtKB">
        <authorList>
            <consortium name="RefSeq"/>
        </authorList>
    </citation>
    <scope>IDENTIFICATION</scope>
</reference>
<dbReference type="OrthoDB" id="998494at2759"/>
<dbReference type="PaxDb" id="4097-A0A1S4C970"/>
<dbReference type="GO" id="GO:0004190">
    <property type="term" value="F:aspartic-type endopeptidase activity"/>
    <property type="evidence" value="ECO:0007669"/>
    <property type="project" value="UniProtKB-KW"/>
</dbReference>
<dbReference type="RefSeq" id="XP_016497685.1">
    <property type="nucleotide sequence ID" value="XM_016642199.1"/>
</dbReference>
<sequence length="598" mass="66339">MAGNYVCNDVDSSNYIIDTGVTNHVTGNKDLLENLALVGNIGQVQFPTGDSIAITHRGNHQLSGGDVLSNVLCVPAFRFNLVSVSKLIKDLNCYVTFFPTFCVFQELLYGRVKEIDRELDGLYYIQSLAKNKRVAVPHSFAVTKGIARDGSTALWHKQMGHVHVSVLKRIPVFQGFIIMEKTQFQKIIKKFISDNGVEFFNSTCKEVFTSHGILYQSHLFLDSHVIPRQELLDDTSEGPVAPVLPSVHCHTDKSLPQTNVAPDDPASYDGLSFKYQSYLSKISIEEEPTSYGAAAKDTKWANPMKAEIKALEDNKTWDIVPLPKGKKKVAAKIVVVLVYVDDILITGDDSQLIQATKLVLQNNFRIKDLGSKHVASPMEVNQKLTTTKFGTHMGVTDDPSLSYPGPYQRLFGCLLYLSATRPDISFDVQCLSQFMHSPKESHMEASNSKSVTVYLVKLIDSPISWRSKKQSTISRSSAEAEYCSLSSTVAEVVWLQGLFKELGVSSPSPVPINCDSKSAIQISANPVFHERAKHVDIDCHFICEKVQQGIVNTLYLAATEQQADVLTKGLGRLLHEYFVSKLGMKNIFIPPRLRGCKG</sequence>
<dbReference type="Pfam" id="PF22936">
    <property type="entry name" value="Pol_BBD"/>
    <property type="match status" value="1"/>
</dbReference>
<organism evidence="3">
    <name type="scientific">Nicotiana tabacum</name>
    <name type="common">Common tobacco</name>
    <dbReference type="NCBI Taxonomy" id="4097"/>
    <lineage>
        <taxon>Eukaryota</taxon>
        <taxon>Viridiplantae</taxon>
        <taxon>Streptophyta</taxon>
        <taxon>Embryophyta</taxon>
        <taxon>Tracheophyta</taxon>
        <taxon>Spermatophyta</taxon>
        <taxon>Magnoliopsida</taxon>
        <taxon>eudicotyledons</taxon>
        <taxon>Gunneridae</taxon>
        <taxon>Pentapetalae</taxon>
        <taxon>asterids</taxon>
        <taxon>lamiids</taxon>
        <taxon>Solanales</taxon>
        <taxon>Solanaceae</taxon>
        <taxon>Nicotianoideae</taxon>
        <taxon>Nicotianeae</taxon>
        <taxon>Nicotiana</taxon>
    </lineage>
</organism>
<dbReference type="STRING" id="4097.A0A1S4C970"/>
<evidence type="ECO:0000313" key="3">
    <source>
        <dbReference type="RefSeq" id="XP_016497685.1"/>
    </source>
</evidence>
<keyword evidence="1" id="KW-0064">Aspartyl protease</keyword>
<dbReference type="CDD" id="cd09272">
    <property type="entry name" value="RNase_HI_RT_Ty1"/>
    <property type="match status" value="1"/>
</dbReference>
<evidence type="ECO:0000259" key="2">
    <source>
        <dbReference type="Pfam" id="PF22936"/>
    </source>
</evidence>
<dbReference type="InterPro" id="IPR054722">
    <property type="entry name" value="PolX-like_BBD"/>
</dbReference>
<dbReference type="PANTHER" id="PTHR11439:SF466">
    <property type="entry name" value="CCHC-TYPE DOMAIN-CONTAINING PROTEIN"/>
    <property type="match status" value="1"/>
</dbReference>
<dbReference type="AlphaFoldDB" id="A0A1S4C970"/>
<dbReference type="SUPFAM" id="SSF56672">
    <property type="entry name" value="DNA/RNA polymerases"/>
    <property type="match status" value="1"/>
</dbReference>
<name>A0A1S4C970_TOBAC</name>
<evidence type="ECO:0000256" key="1">
    <source>
        <dbReference type="ARBA" id="ARBA00022750"/>
    </source>
</evidence>
<proteinExistence type="predicted"/>
<gene>
    <name evidence="3" type="primary">LOC107816475</name>
</gene>
<accession>A0A1S4C970</accession>
<keyword evidence="1" id="KW-0645">Protease</keyword>